<evidence type="ECO:0000313" key="1">
    <source>
        <dbReference type="EMBL" id="MFD0724200.1"/>
    </source>
</evidence>
<accession>A0ABW2YAL7</accession>
<dbReference type="RefSeq" id="WP_386821874.1">
    <property type="nucleotide sequence ID" value="NZ_JBHTIF010000001.1"/>
</dbReference>
<keyword evidence="2" id="KW-1185">Reference proteome</keyword>
<gene>
    <name evidence="1" type="ORF">ACFQ0E_01180</name>
</gene>
<sequence>MNTPSHAPATAAEIGRRVLQLIDSIHGPEQVDAAHIERVTGMKVEFNDANPQQYGFGGQLSQDWAYNLVSLTELDGSRPHRLVFSLDDLSAGANADMAPIAPLGLADCEQALASAGYTGAPNRGRYGQVEFWEYQRGDVSLQVHVRGESDAKAEHACVSMIVINA</sequence>
<reference evidence="2" key="1">
    <citation type="journal article" date="2019" name="Int. J. Syst. Evol. Microbiol.">
        <title>The Global Catalogue of Microorganisms (GCM) 10K type strain sequencing project: providing services to taxonomists for standard genome sequencing and annotation.</title>
        <authorList>
            <consortium name="The Broad Institute Genomics Platform"/>
            <consortium name="The Broad Institute Genome Sequencing Center for Infectious Disease"/>
            <person name="Wu L."/>
            <person name="Ma J."/>
        </authorList>
    </citation>
    <scope>NUCLEOTIDE SEQUENCE [LARGE SCALE GENOMIC DNA]</scope>
    <source>
        <strain evidence="2">CCUG 55585</strain>
    </source>
</reference>
<protein>
    <submittedName>
        <fullName evidence="1">Uncharacterized protein</fullName>
    </submittedName>
</protein>
<proteinExistence type="predicted"/>
<comment type="caution">
    <text evidence="1">The sequence shown here is derived from an EMBL/GenBank/DDBJ whole genome shotgun (WGS) entry which is preliminary data.</text>
</comment>
<dbReference type="EMBL" id="JBHTIF010000001">
    <property type="protein sequence ID" value="MFD0724200.1"/>
    <property type="molecule type" value="Genomic_DNA"/>
</dbReference>
<evidence type="ECO:0000313" key="2">
    <source>
        <dbReference type="Proteomes" id="UP001597110"/>
    </source>
</evidence>
<name>A0ABW2YAL7_9GAMM</name>
<organism evidence="1 2">
    <name type="scientific">Lysobacter brunescens</name>
    <dbReference type="NCBI Taxonomy" id="262323"/>
    <lineage>
        <taxon>Bacteria</taxon>
        <taxon>Pseudomonadati</taxon>
        <taxon>Pseudomonadota</taxon>
        <taxon>Gammaproteobacteria</taxon>
        <taxon>Lysobacterales</taxon>
        <taxon>Lysobacteraceae</taxon>
        <taxon>Lysobacter</taxon>
    </lineage>
</organism>
<dbReference type="Proteomes" id="UP001597110">
    <property type="component" value="Unassembled WGS sequence"/>
</dbReference>